<keyword evidence="2" id="KW-1185">Reference proteome</keyword>
<protein>
    <submittedName>
        <fullName evidence="1">NADH dehydrogenase subunit G domain protein</fullName>
    </submittedName>
</protein>
<dbReference type="AlphaFoldDB" id="E2SEW7"/>
<dbReference type="EMBL" id="ACLF03000009">
    <property type="protein sequence ID" value="EFQ82280.1"/>
    <property type="molecule type" value="Genomic_DNA"/>
</dbReference>
<feature type="non-terminal residue" evidence="1">
    <location>
        <position position="175"/>
    </location>
</feature>
<dbReference type="Gene3D" id="3.40.50.740">
    <property type="match status" value="1"/>
</dbReference>
<evidence type="ECO:0000313" key="1">
    <source>
        <dbReference type="EMBL" id="EFQ82280.1"/>
    </source>
</evidence>
<dbReference type="GO" id="GO:0016020">
    <property type="term" value="C:membrane"/>
    <property type="evidence" value="ECO:0007669"/>
    <property type="project" value="TreeGrafter"/>
</dbReference>
<gene>
    <name evidence="1" type="ORF">HMPREF0063_12576</name>
</gene>
<reference evidence="1" key="1">
    <citation type="submission" date="2010-08" db="EMBL/GenBank/DDBJ databases">
        <authorList>
            <person name="Muzny D."/>
            <person name="Qin X."/>
            <person name="Buhay C."/>
            <person name="Dugan-Rocha S."/>
            <person name="Ding Y."/>
            <person name="Chen G."/>
            <person name="Hawes A."/>
            <person name="Holder M."/>
            <person name="Jhangiani S."/>
            <person name="Johnson A."/>
            <person name="Khan Z."/>
            <person name="Li Z."/>
            <person name="Liu W."/>
            <person name="Liu X."/>
            <person name="Perez L."/>
            <person name="Shen H."/>
            <person name="Wang Q."/>
            <person name="Watt J."/>
            <person name="Xi L."/>
            <person name="Xin Y."/>
            <person name="Zhou J."/>
            <person name="Deng J."/>
            <person name="Jiang H."/>
            <person name="Liu Y."/>
            <person name="Qu J."/>
            <person name="Song X.-Z."/>
            <person name="Zhang L."/>
            <person name="Villasana D."/>
            <person name="Johnson A."/>
            <person name="Liu J."/>
            <person name="Liyanage D."/>
            <person name="Lorensuhewa L."/>
            <person name="Robinson T."/>
            <person name="Song A."/>
            <person name="Song B.-B."/>
            <person name="Dinh H."/>
            <person name="Thornton R."/>
            <person name="Coyle M."/>
            <person name="Francisco L."/>
            <person name="Jackson L."/>
            <person name="Javaid M."/>
            <person name="Korchina V."/>
            <person name="Kovar C."/>
            <person name="Mata R."/>
            <person name="Mathew T."/>
            <person name="Ngo R."/>
            <person name="Nguyen L."/>
            <person name="Nguyen N."/>
            <person name="Okwuonu G."/>
            <person name="Ongeri F."/>
            <person name="Pham C."/>
            <person name="Simmons D."/>
            <person name="Wilczek-Boney K."/>
            <person name="Hale W."/>
            <person name="Jakkamsetti A."/>
            <person name="Pham P."/>
            <person name="Ruth R."/>
            <person name="San Lucas F."/>
            <person name="Warren J."/>
            <person name="Zhang J."/>
            <person name="Zhao Z."/>
            <person name="Zhou C."/>
            <person name="Zhu D."/>
            <person name="Lee S."/>
            <person name="Bess C."/>
            <person name="Blankenburg K."/>
            <person name="Forbes L."/>
            <person name="Fu Q."/>
            <person name="Gubbala S."/>
            <person name="Hirani K."/>
            <person name="Jayaseelan J.C."/>
            <person name="Lara F."/>
            <person name="Munidasa M."/>
            <person name="Palculict T."/>
            <person name="Patil S."/>
            <person name="Pu L.-L."/>
            <person name="Saada N."/>
            <person name="Tang L."/>
            <person name="Weissenberger G."/>
            <person name="Zhu Y."/>
            <person name="Hemphill L."/>
            <person name="Shang Y."/>
            <person name="Youmans B."/>
            <person name="Ayvaz T."/>
            <person name="Ross M."/>
            <person name="Santibanez J."/>
            <person name="Aqrawi P."/>
            <person name="Gross S."/>
            <person name="Joshi V."/>
            <person name="Fowler G."/>
            <person name="Nazareth L."/>
            <person name="Reid J."/>
            <person name="Worley K."/>
            <person name="Petrosino J."/>
            <person name="Highlander S."/>
            <person name="Gibbs R."/>
        </authorList>
    </citation>
    <scope>NUCLEOTIDE SEQUENCE [LARGE SCALE GENOMIC DNA]</scope>
    <source>
        <strain evidence="1">DSM 15272</strain>
    </source>
</reference>
<feature type="non-terminal residue" evidence="1">
    <location>
        <position position="1"/>
    </location>
</feature>
<dbReference type="PANTHER" id="PTHR43105">
    <property type="entry name" value="RESPIRATORY NITRATE REDUCTASE"/>
    <property type="match status" value="1"/>
</dbReference>
<dbReference type="Gene3D" id="3.40.228.10">
    <property type="entry name" value="Dimethylsulfoxide Reductase, domain 2"/>
    <property type="match status" value="1"/>
</dbReference>
<dbReference type="eggNOG" id="COG1034">
    <property type="taxonomic scope" value="Bacteria"/>
</dbReference>
<dbReference type="InterPro" id="IPR050123">
    <property type="entry name" value="Prok_molybdopt-oxidoreductase"/>
</dbReference>
<sequence>GGRLSLEDAHAYGVFARVALGTDDIDFRSRAHSDEETAFLAARVAGTGLGVTYVDLERAGTVVLAGLEPEDEAGTIFLRLRKAVQQRGLRVVAVGSHLTRGLDKLGATLVAAVPGHEAAVLSGQDIADLGLTAADVVLVGERLALAPGALTAAAGLADGTGARLAWVPRRAGDRG</sequence>
<name>E2SEW7_9ACTN</name>
<proteinExistence type="predicted"/>
<dbReference type="SUPFAM" id="SSF53706">
    <property type="entry name" value="Formate dehydrogenase/DMSO reductase, domains 1-3"/>
    <property type="match status" value="1"/>
</dbReference>
<dbReference type="HOGENOM" id="CLU_1535621_0_0_11"/>
<dbReference type="STRING" id="585531.HMPREF0063_12576"/>
<dbReference type="Proteomes" id="UP000003111">
    <property type="component" value="Unassembled WGS sequence"/>
</dbReference>
<evidence type="ECO:0000313" key="2">
    <source>
        <dbReference type="Proteomes" id="UP000003111"/>
    </source>
</evidence>
<dbReference type="GO" id="GO:0022904">
    <property type="term" value="P:respiratory electron transport chain"/>
    <property type="evidence" value="ECO:0007669"/>
    <property type="project" value="TreeGrafter"/>
</dbReference>
<dbReference type="GO" id="GO:0003954">
    <property type="term" value="F:NADH dehydrogenase activity"/>
    <property type="evidence" value="ECO:0007669"/>
    <property type="project" value="TreeGrafter"/>
</dbReference>
<comment type="caution">
    <text evidence="1">The sequence shown here is derived from an EMBL/GenBank/DDBJ whole genome shotgun (WGS) entry which is preliminary data.</text>
</comment>
<dbReference type="PANTHER" id="PTHR43105:SF12">
    <property type="entry name" value="NADH-QUINONE OXIDOREDUCTASE SUBUNIT G"/>
    <property type="match status" value="1"/>
</dbReference>
<accession>E2SEW7</accession>
<organism evidence="1 2">
    <name type="scientific">Aeromicrobium marinum DSM 15272</name>
    <dbReference type="NCBI Taxonomy" id="585531"/>
    <lineage>
        <taxon>Bacteria</taxon>
        <taxon>Bacillati</taxon>
        <taxon>Actinomycetota</taxon>
        <taxon>Actinomycetes</taxon>
        <taxon>Propionibacteriales</taxon>
        <taxon>Nocardioidaceae</taxon>
        <taxon>Aeromicrobium</taxon>
    </lineage>
</organism>